<keyword evidence="10" id="KW-0813">Transport</keyword>
<keyword evidence="5 10" id="KW-0472">Membrane</keyword>
<keyword evidence="12" id="KW-1185">Reference proteome</keyword>
<reference evidence="11 12" key="1">
    <citation type="submission" date="2023-07" db="EMBL/GenBank/DDBJ databases">
        <title>Genomic Encyclopedia of Type Strains, Phase IV (KMG-IV): sequencing the most valuable type-strain genomes for metagenomic binning, comparative biology and taxonomic classification.</title>
        <authorList>
            <person name="Goeker M."/>
        </authorList>
    </citation>
    <scope>NUCLEOTIDE SEQUENCE [LARGE SCALE GENOMIC DNA]</scope>
    <source>
        <strain evidence="11 12">DSM 23948</strain>
    </source>
</reference>
<evidence type="ECO:0000256" key="4">
    <source>
        <dbReference type="ARBA" id="ARBA00022989"/>
    </source>
</evidence>
<keyword evidence="6 10" id="KW-0407">Ion channel</keyword>
<evidence type="ECO:0000256" key="8">
    <source>
        <dbReference type="ARBA" id="ARBA00035585"/>
    </source>
</evidence>
<evidence type="ECO:0000313" key="12">
    <source>
        <dbReference type="Proteomes" id="UP001231362"/>
    </source>
</evidence>
<evidence type="ECO:0000256" key="2">
    <source>
        <dbReference type="ARBA" id="ARBA00022475"/>
    </source>
</evidence>
<dbReference type="EMBL" id="JAUSTU010000014">
    <property type="protein sequence ID" value="MDQ0156674.1"/>
    <property type="molecule type" value="Genomic_DNA"/>
</dbReference>
<feature type="transmembrane region" description="Helical" evidence="10">
    <location>
        <begin position="98"/>
        <end position="121"/>
    </location>
</feature>
<proteinExistence type="inferred from homology"/>
<dbReference type="RefSeq" id="WP_307151178.1">
    <property type="nucleotide sequence ID" value="NZ_JAUSTU010000014.1"/>
</dbReference>
<comment type="catalytic activity">
    <reaction evidence="8">
        <text>fluoride(in) = fluoride(out)</text>
        <dbReference type="Rhea" id="RHEA:76159"/>
        <dbReference type="ChEBI" id="CHEBI:17051"/>
    </reaction>
    <physiologicalReaction direction="left-to-right" evidence="8">
        <dbReference type="Rhea" id="RHEA:76160"/>
    </physiologicalReaction>
</comment>
<feature type="binding site" evidence="10">
    <location>
        <position position="74"/>
    </location>
    <ligand>
        <name>Na(+)</name>
        <dbReference type="ChEBI" id="CHEBI:29101"/>
        <note>structural</note>
    </ligand>
</feature>
<evidence type="ECO:0000256" key="6">
    <source>
        <dbReference type="ARBA" id="ARBA00023303"/>
    </source>
</evidence>
<evidence type="ECO:0000256" key="3">
    <source>
        <dbReference type="ARBA" id="ARBA00022692"/>
    </source>
</evidence>
<dbReference type="HAMAP" id="MF_00454">
    <property type="entry name" value="FluC"/>
    <property type="match status" value="1"/>
</dbReference>
<keyword evidence="10" id="KW-0479">Metal-binding</keyword>
<evidence type="ECO:0000256" key="7">
    <source>
        <dbReference type="ARBA" id="ARBA00035120"/>
    </source>
</evidence>
<protein>
    <recommendedName>
        <fullName evidence="10">Fluoride-specific ion channel FluC</fullName>
    </recommendedName>
</protein>
<comment type="similarity">
    <text evidence="7 10">Belongs to the fluoride channel Fluc/FEX (TC 1.A.43) family.</text>
</comment>
<gene>
    <name evidence="10" type="primary">fluC</name>
    <name evidence="10" type="synonym">crcB</name>
    <name evidence="11" type="ORF">J2S07_002995</name>
</gene>
<comment type="caution">
    <text evidence="11">The sequence shown here is derived from an EMBL/GenBank/DDBJ whole genome shotgun (WGS) entry which is preliminary data.</text>
</comment>
<comment type="activity regulation">
    <text evidence="10">Na(+) is not transported, but it plays an essential structural role and its presence is essential for fluoride channel function.</text>
</comment>
<keyword evidence="2 10" id="KW-1003">Cell membrane</keyword>
<keyword evidence="4 10" id="KW-1133">Transmembrane helix</keyword>
<comment type="function">
    <text evidence="9 10">Fluoride-specific ion channel. Important for reducing fluoride concentration in the cell, thus reducing its toxicity.</text>
</comment>
<dbReference type="Pfam" id="PF02537">
    <property type="entry name" value="CRCB"/>
    <property type="match status" value="1"/>
</dbReference>
<keyword evidence="10" id="KW-0406">Ion transport</keyword>
<dbReference type="InterPro" id="IPR003691">
    <property type="entry name" value="FluC"/>
</dbReference>
<evidence type="ECO:0000313" key="11">
    <source>
        <dbReference type="EMBL" id="MDQ0156674.1"/>
    </source>
</evidence>
<dbReference type="NCBIfam" id="TIGR00494">
    <property type="entry name" value="crcB"/>
    <property type="match status" value="1"/>
</dbReference>
<dbReference type="Proteomes" id="UP001231362">
    <property type="component" value="Unassembled WGS sequence"/>
</dbReference>
<sequence length="126" mass="13593">MQIYLYIGLGGAIGSCLRYLVTLMTTKLFGTLFPLGTICVNLIGAFLLGWFTNATFFKRLDSKYIAAINTGIIGSFTTLSTLSIDATTLIHQGQFLEAAFYCGISIIGGFLMAFLGLRLGIKEGKS</sequence>
<organism evidence="11 12">
    <name type="scientific">Anoxybacillus andreesenii</name>
    <dbReference type="NCBI Taxonomy" id="1325932"/>
    <lineage>
        <taxon>Bacteria</taxon>
        <taxon>Bacillati</taxon>
        <taxon>Bacillota</taxon>
        <taxon>Bacilli</taxon>
        <taxon>Bacillales</taxon>
        <taxon>Anoxybacillaceae</taxon>
        <taxon>Anoxybacillus</taxon>
    </lineage>
</organism>
<evidence type="ECO:0000256" key="9">
    <source>
        <dbReference type="ARBA" id="ARBA00049940"/>
    </source>
</evidence>
<keyword evidence="10" id="KW-0915">Sodium</keyword>
<feature type="transmembrane region" description="Helical" evidence="10">
    <location>
        <begin position="64"/>
        <end position="86"/>
    </location>
</feature>
<evidence type="ECO:0000256" key="1">
    <source>
        <dbReference type="ARBA" id="ARBA00004651"/>
    </source>
</evidence>
<accession>A0ABT9V6W0</accession>
<feature type="binding site" evidence="10">
    <location>
        <position position="77"/>
    </location>
    <ligand>
        <name>Na(+)</name>
        <dbReference type="ChEBI" id="CHEBI:29101"/>
        <note>structural</note>
    </ligand>
</feature>
<dbReference type="PANTHER" id="PTHR28259:SF1">
    <property type="entry name" value="FLUORIDE EXPORT PROTEIN 1-RELATED"/>
    <property type="match status" value="1"/>
</dbReference>
<keyword evidence="3 10" id="KW-0812">Transmembrane</keyword>
<comment type="subcellular location">
    <subcellularLocation>
        <location evidence="1 10">Cell membrane</location>
        <topology evidence="1 10">Multi-pass membrane protein</topology>
    </subcellularLocation>
</comment>
<dbReference type="PANTHER" id="PTHR28259">
    <property type="entry name" value="FLUORIDE EXPORT PROTEIN 1-RELATED"/>
    <property type="match status" value="1"/>
</dbReference>
<evidence type="ECO:0000256" key="5">
    <source>
        <dbReference type="ARBA" id="ARBA00023136"/>
    </source>
</evidence>
<feature type="transmembrane region" description="Helical" evidence="10">
    <location>
        <begin position="28"/>
        <end position="52"/>
    </location>
</feature>
<name>A0ABT9V6W0_9BACL</name>
<evidence type="ECO:0000256" key="10">
    <source>
        <dbReference type="HAMAP-Rule" id="MF_00454"/>
    </source>
</evidence>